<sequence length="50" mass="5912">MYTLHEPAIGLENMNFRIKLILYFQYIASYLGVHVMNRLKHDLQLLYGLG</sequence>
<keyword evidence="1" id="KW-0472">Membrane</keyword>
<protein>
    <submittedName>
        <fullName evidence="2">Uncharacterized protein</fullName>
    </submittedName>
</protein>
<evidence type="ECO:0000313" key="2">
    <source>
        <dbReference type="EMBL" id="MBX64085.1"/>
    </source>
</evidence>
<keyword evidence="1" id="KW-1133">Transmembrane helix</keyword>
<dbReference type="EMBL" id="GGEC01083601">
    <property type="protein sequence ID" value="MBX64085.1"/>
    <property type="molecule type" value="Transcribed_RNA"/>
</dbReference>
<keyword evidence="1" id="KW-0812">Transmembrane</keyword>
<feature type="transmembrane region" description="Helical" evidence="1">
    <location>
        <begin position="20"/>
        <end position="37"/>
    </location>
</feature>
<accession>A0A2P2QAU2</accession>
<dbReference type="AlphaFoldDB" id="A0A2P2QAU2"/>
<name>A0A2P2QAU2_RHIMU</name>
<reference evidence="2" key="1">
    <citation type="submission" date="2018-02" db="EMBL/GenBank/DDBJ databases">
        <title>Rhizophora mucronata_Transcriptome.</title>
        <authorList>
            <person name="Meera S.P."/>
            <person name="Sreeshan A."/>
            <person name="Augustine A."/>
        </authorList>
    </citation>
    <scope>NUCLEOTIDE SEQUENCE</scope>
    <source>
        <tissue evidence="2">Leaf</tissue>
    </source>
</reference>
<evidence type="ECO:0000256" key="1">
    <source>
        <dbReference type="SAM" id="Phobius"/>
    </source>
</evidence>
<proteinExistence type="predicted"/>
<organism evidence="2">
    <name type="scientific">Rhizophora mucronata</name>
    <name type="common">Asiatic mangrove</name>
    <dbReference type="NCBI Taxonomy" id="61149"/>
    <lineage>
        <taxon>Eukaryota</taxon>
        <taxon>Viridiplantae</taxon>
        <taxon>Streptophyta</taxon>
        <taxon>Embryophyta</taxon>
        <taxon>Tracheophyta</taxon>
        <taxon>Spermatophyta</taxon>
        <taxon>Magnoliopsida</taxon>
        <taxon>eudicotyledons</taxon>
        <taxon>Gunneridae</taxon>
        <taxon>Pentapetalae</taxon>
        <taxon>rosids</taxon>
        <taxon>fabids</taxon>
        <taxon>Malpighiales</taxon>
        <taxon>Rhizophoraceae</taxon>
        <taxon>Rhizophora</taxon>
    </lineage>
</organism>